<feature type="region of interest" description="Disordered" evidence="1">
    <location>
        <begin position="160"/>
        <end position="184"/>
    </location>
</feature>
<gene>
    <name evidence="2" type="ORF">phiGM223_43</name>
</gene>
<dbReference type="InterPro" id="IPR033767">
    <property type="entry name" value="Tail_Gp11"/>
</dbReference>
<organism evidence="2 3">
    <name type="scientific">Pseudomonas phage phiGM22-3</name>
    <dbReference type="NCBI Taxonomy" id="2816462"/>
    <lineage>
        <taxon>Viruses</taxon>
        <taxon>Duplodnaviria</taxon>
        <taxon>Heunggongvirae</taxon>
        <taxon>Uroviricota</taxon>
        <taxon>Caudoviricetes</taxon>
        <taxon>Autographivirales</taxon>
        <taxon>Autoscriptoviridae</taxon>
        <taxon>Tunggulvirus</taxon>
        <taxon>Tunggulvirus GM223</taxon>
    </lineage>
</organism>
<proteinExistence type="predicted"/>
<protein>
    <submittedName>
        <fullName evidence="2">Putative tail tubular protein A</fullName>
    </submittedName>
</protein>
<evidence type="ECO:0000313" key="2">
    <source>
        <dbReference type="EMBL" id="QTZ83309.1"/>
    </source>
</evidence>
<keyword evidence="3" id="KW-1185">Reference proteome</keyword>
<accession>A0A8T8IV00</accession>
<evidence type="ECO:0000313" key="3">
    <source>
        <dbReference type="Proteomes" id="UP000676975"/>
    </source>
</evidence>
<evidence type="ECO:0000256" key="1">
    <source>
        <dbReference type="SAM" id="MobiDB-lite"/>
    </source>
</evidence>
<dbReference type="Proteomes" id="UP000676975">
    <property type="component" value="Segment"/>
</dbReference>
<feature type="compositionally biased region" description="Basic residues" evidence="1">
    <location>
        <begin position="175"/>
        <end position="184"/>
    </location>
</feature>
<dbReference type="Pfam" id="PF17212">
    <property type="entry name" value="Tube"/>
    <property type="match status" value="1"/>
</dbReference>
<reference evidence="2" key="1">
    <citation type="submission" date="2021-02" db="EMBL/GenBank/DDBJ databases">
        <authorList>
            <person name="Qin X."/>
            <person name="Gong M."/>
            <person name="Yang H."/>
        </authorList>
    </citation>
    <scope>NUCLEOTIDE SEQUENCE</scope>
</reference>
<dbReference type="EMBL" id="MW627366">
    <property type="protein sequence ID" value="QTZ83309.1"/>
    <property type="molecule type" value="Genomic_DNA"/>
</dbReference>
<sequence>MDLLGAVNLVLRKIGEIPVTSIDEQYPTLALVLPAMEEARIKLLSEGYWFNTYYKHTIRHMPNGEVVCPLNTLKFFPEESRHKWVGRRIADTDTGSIYVNEDVTGRIIIDIPFEDLNEVAQYAVAYTVAHATYLSDIGNDDICQKLEATRDEYIGQVNGDHTVQRKQNSRERKQVMRWRRSLRT</sequence>
<name>A0A8T8IV00_9CAUD</name>